<dbReference type="GO" id="GO:0046975">
    <property type="term" value="F:histone H3K36 methyltransferase activity"/>
    <property type="evidence" value="ECO:0007669"/>
    <property type="project" value="TreeGrafter"/>
</dbReference>
<dbReference type="Proteomes" id="UP000887540">
    <property type="component" value="Unplaced"/>
</dbReference>
<dbReference type="GO" id="GO:0003690">
    <property type="term" value="F:double-stranded DNA binding"/>
    <property type="evidence" value="ECO:0007669"/>
    <property type="project" value="TreeGrafter"/>
</dbReference>
<reference evidence="2" key="1">
    <citation type="submission" date="2022-11" db="UniProtKB">
        <authorList>
            <consortium name="WormBaseParasite"/>
        </authorList>
    </citation>
    <scope>IDENTIFICATION</scope>
</reference>
<dbReference type="WBParaSite" id="ACRNAN_scaffold2248.g19143.t1">
    <property type="protein sequence ID" value="ACRNAN_scaffold2248.g19143.t1"/>
    <property type="gene ID" value="ACRNAN_scaffold2248.g19143"/>
</dbReference>
<dbReference type="InterPro" id="IPR036397">
    <property type="entry name" value="RNaseH_sf"/>
</dbReference>
<name>A0A914DDS4_9BILA</name>
<protein>
    <submittedName>
        <fullName evidence="2">Transposase</fullName>
    </submittedName>
</protein>
<dbReference type="GO" id="GO:0006303">
    <property type="term" value="P:double-strand break repair via nonhomologous end joining"/>
    <property type="evidence" value="ECO:0007669"/>
    <property type="project" value="TreeGrafter"/>
</dbReference>
<dbReference type="AlphaFoldDB" id="A0A914DDS4"/>
<dbReference type="GO" id="GO:0000793">
    <property type="term" value="C:condensed chromosome"/>
    <property type="evidence" value="ECO:0007669"/>
    <property type="project" value="TreeGrafter"/>
</dbReference>
<dbReference type="GO" id="GO:0044547">
    <property type="term" value="F:DNA topoisomerase binding"/>
    <property type="evidence" value="ECO:0007669"/>
    <property type="project" value="TreeGrafter"/>
</dbReference>
<dbReference type="PANTHER" id="PTHR46060:SF2">
    <property type="entry name" value="HISTONE-LYSINE N-METHYLTRANSFERASE SETMAR"/>
    <property type="match status" value="1"/>
</dbReference>
<keyword evidence="1" id="KW-1185">Reference proteome</keyword>
<dbReference type="GO" id="GO:0042800">
    <property type="term" value="F:histone H3K4 methyltransferase activity"/>
    <property type="evidence" value="ECO:0007669"/>
    <property type="project" value="TreeGrafter"/>
</dbReference>
<dbReference type="GO" id="GO:0035861">
    <property type="term" value="C:site of double-strand break"/>
    <property type="evidence" value="ECO:0007669"/>
    <property type="project" value="TreeGrafter"/>
</dbReference>
<dbReference type="GO" id="GO:0000729">
    <property type="term" value="P:DNA double-strand break processing"/>
    <property type="evidence" value="ECO:0007669"/>
    <property type="project" value="TreeGrafter"/>
</dbReference>
<sequence>MLAEQFDVDHSTIVGRLKKLGKVWKLAGWVPHELSEHNKAERVRIFTELLQRNERNQFLVIGDESRLLFKSIKRKKVCVDPGWIPKGIPKNVHCKEAMWCAWWDRSGIIYWEIMANGFCYWWNDNGL</sequence>
<dbReference type="GO" id="GO:0031297">
    <property type="term" value="P:replication fork processing"/>
    <property type="evidence" value="ECO:0007669"/>
    <property type="project" value="TreeGrafter"/>
</dbReference>
<dbReference type="GO" id="GO:0005634">
    <property type="term" value="C:nucleus"/>
    <property type="evidence" value="ECO:0007669"/>
    <property type="project" value="TreeGrafter"/>
</dbReference>
<dbReference type="GO" id="GO:0044774">
    <property type="term" value="P:mitotic DNA integrity checkpoint signaling"/>
    <property type="evidence" value="ECO:0007669"/>
    <property type="project" value="TreeGrafter"/>
</dbReference>
<dbReference type="GO" id="GO:0000014">
    <property type="term" value="F:single-stranded DNA endodeoxyribonuclease activity"/>
    <property type="evidence" value="ECO:0007669"/>
    <property type="project" value="TreeGrafter"/>
</dbReference>
<dbReference type="InterPro" id="IPR001888">
    <property type="entry name" value="Transposase_1"/>
</dbReference>
<dbReference type="PANTHER" id="PTHR46060">
    <property type="entry name" value="MARINER MOS1 TRANSPOSASE-LIKE PROTEIN"/>
    <property type="match status" value="1"/>
</dbReference>
<dbReference type="Gene3D" id="3.30.420.10">
    <property type="entry name" value="Ribonuclease H-like superfamily/Ribonuclease H"/>
    <property type="match status" value="1"/>
</dbReference>
<organism evidence="1 2">
    <name type="scientific">Acrobeloides nanus</name>
    <dbReference type="NCBI Taxonomy" id="290746"/>
    <lineage>
        <taxon>Eukaryota</taxon>
        <taxon>Metazoa</taxon>
        <taxon>Ecdysozoa</taxon>
        <taxon>Nematoda</taxon>
        <taxon>Chromadorea</taxon>
        <taxon>Rhabditida</taxon>
        <taxon>Tylenchina</taxon>
        <taxon>Cephalobomorpha</taxon>
        <taxon>Cephaloboidea</taxon>
        <taxon>Cephalobidae</taxon>
        <taxon>Acrobeloides</taxon>
    </lineage>
</organism>
<dbReference type="Pfam" id="PF01359">
    <property type="entry name" value="Transposase_1"/>
    <property type="match status" value="1"/>
</dbReference>
<proteinExistence type="predicted"/>
<dbReference type="GO" id="GO:0015074">
    <property type="term" value="P:DNA integration"/>
    <property type="evidence" value="ECO:0007669"/>
    <property type="project" value="TreeGrafter"/>
</dbReference>
<evidence type="ECO:0000313" key="1">
    <source>
        <dbReference type="Proteomes" id="UP000887540"/>
    </source>
</evidence>
<dbReference type="GO" id="GO:0003697">
    <property type="term" value="F:single-stranded DNA binding"/>
    <property type="evidence" value="ECO:0007669"/>
    <property type="project" value="TreeGrafter"/>
</dbReference>
<dbReference type="InterPro" id="IPR052709">
    <property type="entry name" value="Transposase-MT_Hybrid"/>
</dbReference>
<accession>A0A914DDS4</accession>
<evidence type="ECO:0000313" key="2">
    <source>
        <dbReference type="WBParaSite" id="ACRNAN_scaffold2248.g19143.t1"/>
    </source>
</evidence>